<protein>
    <recommendedName>
        <fullName evidence="7">UvrABC system protein C</fullName>
        <shortName evidence="7">Protein UvrC</shortName>
    </recommendedName>
    <alternativeName>
        <fullName evidence="7">Excinuclease ABC subunit C</fullName>
    </alternativeName>
</protein>
<evidence type="ECO:0000256" key="4">
    <source>
        <dbReference type="ARBA" id="ARBA00022881"/>
    </source>
</evidence>
<evidence type="ECO:0000256" key="3">
    <source>
        <dbReference type="ARBA" id="ARBA00022769"/>
    </source>
</evidence>
<dbReference type="CDD" id="cd10434">
    <property type="entry name" value="GIY-YIG_UvrC_Cho"/>
    <property type="match status" value="1"/>
</dbReference>
<evidence type="ECO:0000259" key="9">
    <source>
        <dbReference type="PROSITE" id="PS50164"/>
    </source>
</evidence>
<proteinExistence type="inferred from homology"/>
<comment type="function">
    <text evidence="7">The UvrABC repair system catalyzes the recognition and processing of DNA lesions. UvrC both incises the 5' and 3' sides of the lesion. The N-terminal half is responsible for the 3' incision and the C-terminal half is responsible for the 5' incision.</text>
</comment>
<feature type="compositionally biased region" description="Polar residues" evidence="8">
    <location>
        <begin position="1"/>
        <end position="12"/>
    </location>
</feature>
<keyword evidence="5 7" id="KW-0234">DNA repair</keyword>
<evidence type="ECO:0000313" key="12">
    <source>
        <dbReference type="Proteomes" id="UP001139409"/>
    </source>
</evidence>
<dbReference type="InterPro" id="IPR001162">
    <property type="entry name" value="UvrC_RNase_H_dom"/>
</dbReference>
<dbReference type="InterPro" id="IPR047296">
    <property type="entry name" value="GIY-YIG_UvrC_Cho"/>
</dbReference>
<dbReference type="Pfam" id="PF01541">
    <property type="entry name" value="GIY-YIG"/>
    <property type="match status" value="1"/>
</dbReference>
<feature type="domain" description="GIY-YIG" evidence="9">
    <location>
        <begin position="28"/>
        <end position="107"/>
    </location>
</feature>
<dbReference type="Gene3D" id="3.40.1440.10">
    <property type="entry name" value="GIY-YIG endonuclease"/>
    <property type="match status" value="1"/>
</dbReference>
<dbReference type="PROSITE" id="PS50164">
    <property type="entry name" value="GIY_YIG"/>
    <property type="match status" value="1"/>
</dbReference>
<accession>A0A9X1KYW6</accession>
<dbReference type="Pfam" id="PF08459">
    <property type="entry name" value="UvrC_RNaseH_dom"/>
    <property type="match status" value="1"/>
</dbReference>
<dbReference type="EMBL" id="JAIXNE010000005">
    <property type="protein sequence ID" value="MCA6078318.1"/>
    <property type="molecule type" value="Genomic_DNA"/>
</dbReference>
<dbReference type="InterPro" id="IPR010994">
    <property type="entry name" value="RuvA_2-like"/>
</dbReference>
<dbReference type="GO" id="GO:0009381">
    <property type="term" value="F:excinuclease ABC activity"/>
    <property type="evidence" value="ECO:0007669"/>
    <property type="project" value="UniProtKB-UniRule"/>
</dbReference>
<evidence type="ECO:0000256" key="7">
    <source>
        <dbReference type="HAMAP-Rule" id="MF_00203"/>
    </source>
</evidence>
<dbReference type="NCBIfam" id="TIGR00194">
    <property type="entry name" value="uvrC"/>
    <property type="match status" value="1"/>
</dbReference>
<dbReference type="InterPro" id="IPR036876">
    <property type="entry name" value="UVR_dom_sf"/>
</dbReference>
<feature type="domain" description="UvrC family homology region profile" evidence="10">
    <location>
        <begin position="339"/>
        <end position="487"/>
    </location>
</feature>
<keyword evidence="4 7" id="KW-0267">Excision nuclease</keyword>
<dbReference type="HAMAP" id="MF_00203">
    <property type="entry name" value="UvrC"/>
    <property type="match status" value="1"/>
</dbReference>
<dbReference type="FunFam" id="3.40.1440.10:FF:000001">
    <property type="entry name" value="UvrABC system protein C"/>
    <property type="match status" value="1"/>
</dbReference>
<evidence type="ECO:0000256" key="1">
    <source>
        <dbReference type="ARBA" id="ARBA00022490"/>
    </source>
</evidence>
<dbReference type="PANTHER" id="PTHR30562:SF1">
    <property type="entry name" value="UVRABC SYSTEM PROTEIN C"/>
    <property type="match status" value="1"/>
</dbReference>
<dbReference type="Proteomes" id="UP001139409">
    <property type="component" value="Unassembled WGS sequence"/>
</dbReference>
<comment type="similarity">
    <text evidence="7">Belongs to the UvrC family.</text>
</comment>
<dbReference type="SUPFAM" id="SSF47781">
    <property type="entry name" value="RuvA domain 2-like"/>
    <property type="match status" value="1"/>
</dbReference>
<dbReference type="SUPFAM" id="SSF46600">
    <property type="entry name" value="C-terminal UvrC-binding domain of UvrB"/>
    <property type="match status" value="1"/>
</dbReference>
<dbReference type="SMART" id="SM00465">
    <property type="entry name" value="GIYc"/>
    <property type="match status" value="1"/>
</dbReference>
<sequence length="611" mass="70142">MGSRTDSINSDSIGEPRFNVEERNKLPHQPGVYKFYNREDVMLYVGKAKDLRKRVASYFTKSHNLNRKTRKLVHETAAISFTMANSEFDALLLENNLIKTHQPKYNILLKDDKTFPYICILNERFPRIISTRKFRPSDGEYFGPFSSVVAMKSVLDLLRKLYTIRTCKLNLSEKNIEAGKFKVCLEYHIGNCLGPCEGLQSEAHYNEEIEQARNILKGNLSVVSRYFRSNMQAAAEKLEFERAQRFKEKLDLLERFQLKSTVVNPKLTDLDVLAIVSTDDVAFINYMQVVNGAIILARTLEIRKRLEESDADILAFAAMHLREEHESNNRTIITNVRFSLEEEDEIIVPKIGDKKKLVTLSLKNALEMKRERTKSAEETTAPSEVLLRMQKDLRLSEVPDHIECFDNSNLQGSNAVASMVCFRNGKPSRKEYRHFNIRTVEGPNDFASMQEIVYRRYKRVLEEESDLPKLIVVDGGKGQLSSACQALKDLDIYGRVPIIGIAKRLEELYYPEDSLPLHISKKSPSLMILQHLRDEAHRFAITFHRNKRSKNAFKTELEDIEGIGKSTADKLLKAFKSVKKIREAPMESLEQIVGTAKARVVAEHFRAGDRE</sequence>
<gene>
    <name evidence="7 11" type="primary">uvrC</name>
    <name evidence="11" type="ORF">LDX50_25825</name>
</gene>
<evidence type="ECO:0000259" key="10">
    <source>
        <dbReference type="PROSITE" id="PS50165"/>
    </source>
</evidence>
<name>A0A9X1KYW6_9BACT</name>
<dbReference type="GO" id="GO:0009432">
    <property type="term" value="P:SOS response"/>
    <property type="evidence" value="ECO:0007669"/>
    <property type="project" value="UniProtKB-UniRule"/>
</dbReference>
<organism evidence="11 12">
    <name type="scientific">Fulvivirga sedimenti</name>
    <dbReference type="NCBI Taxonomy" id="2879465"/>
    <lineage>
        <taxon>Bacteria</taxon>
        <taxon>Pseudomonadati</taxon>
        <taxon>Bacteroidota</taxon>
        <taxon>Cytophagia</taxon>
        <taxon>Cytophagales</taxon>
        <taxon>Fulvivirgaceae</taxon>
        <taxon>Fulvivirga</taxon>
    </lineage>
</organism>
<dbReference type="InterPro" id="IPR035901">
    <property type="entry name" value="GIY-YIG_endonuc_sf"/>
</dbReference>
<dbReference type="InterPro" id="IPR000305">
    <property type="entry name" value="GIY-YIG_endonuc"/>
</dbReference>
<dbReference type="Gene3D" id="1.10.150.20">
    <property type="entry name" value="5' to 3' exonuclease, C-terminal subdomain"/>
    <property type="match status" value="1"/>
</dbReference>
<dbReference type="InterPro" id="IPR004791">
    <property type="entry name" value="UvrC"/>
</dbReference>
<keyword evidence="1 7" id="KW-0963">Cytoplasm</keyword>
<evidence type="ECO:0000313" key="11">
    <source>
        <dbReference type="EMBL" id="MCA6078318.1"/>
    </source>
</evidence>
<dbReference type="PROSITE" id="PS50165">
    <property type="entry name" value="UVRC"/>
    <property type="match status" value="1"/>
</dbReference>
<dbReference type="PANTHER" id="PTHR30562">
    <property type="entry name" value="UVRC/OXIDOREDUCTASE"/>
    <property type="match status" value="1"/>
</dbReference>
<dbReference type="GO" id="GO:0009380">
    <property type="term" value="C:excinuclease repair complex"/>
    <property type="evidence" value="ECO:0007669"/>
    <property type="project" value="InterPro"/>
</dbReference>
<comment type="subunit">
    <text evidence="7">Interacts with UvrB in an incision complex.</text>
</comment>
<dbReference type="GO" id="GO:0003677">
    <property type="term" value="F:DNA binding"/>
    <property type="evidence" value="ECO:0007669"/>
    <property type="project" value="UniProtKB-UniRule"/>
</dbReference>
<dbReference type="Gene3D" id="3.30.420.340">
    <property type="entry name" value="UvrC, RNAse H endonuclease domain"/>
    <property type="match status" value="1"/>
</dbReference>
<evidence type="ECO:0000256" key="2">
    <source>
        <dbReference type="ARBA" id="ARBA00022763"/>
    </source>
</evidence>
<feature type="region of interest" description="Disordered" evidence="8">
    <location>
        <begin position="1"/>
        <end position="21"/>
    </location>
</feature>
<reference evidence="11" key="1">
    <citation type="submission" date="2021-09" db="EMBL/GenBank/DDBJ databases">
        <title>Fulvivirga sp. isolated from coastal sediment.</title>
        <authorList>
            <person name="Yu H."/>
        </authorList>
    </citation>
    <scope>NUCLEOTIDE SEQUENCE</scope>
    <source>
        <strain evidence="11">1062</strain>
    </source>
</reference>
<dbReference type="RefSeq" id="WP_225699172.1">
    <property type="nucleotide sequence ID" value="NZ_JAIXNE010000005.1"/>
</dbReference>
<dbReference type="InterPro" id="IPR050066">
    <property type="entry name" value="UvrABC_protein_C"/>
</dbReference>
<dbReference type="AlphaFoldDB" id="A0A9X1KYW6"/>
<dbReference type="Pfam" id="PF22920">
    <property type="entry name" value="UvrC_RNaseH"/>
    <property type="match status" value="1"/>
</dbReference>
<keyword evidence="12" id="KW-1185">Reference proteome</keyword>
<evidence type="ECO:0000256" key="6">
    <source>
        <dbReference type="ARBA" id="ARBA00023236"/>
    </source>
</evidence>
<dbReference type="InterPro" id="IPR038476">
    <property type="entry name" value="UvrC_RNase_H_dom_sf"/>
</dbReference>
<dbReference type="GO" id="GO:0006289">
    <property type="term" value="P:nucleotide-excision repair"/>
    <property type="evidence" value="ECO:0007669"/>
    <property type="project" value="UniProtKB-UniRule"/>
</dbReference>
<comment type="subcellular location">
    <subcellularLocation>
        <location evidence="7">Cytoplasm</location>
    </subcellularLocation>
</comment>
<evidence type="ECO:0000256" key="8">
    <source>
        <dbReference type="SAM" id="MobiDB-lite"/>
    </source>
</evidence>
<dbReference type="SUPFAM" id="SSF82771">
    <property type="entry name" value="GIY-YIG endonuclease"/>
    <property type="match status" value="1"/>
</dbReference>
<keyword evidence="6 7" id="KW-0742">SOS response</keyword>
<keyword evidence="2 7" id="KW-0227">DNA damage</keyword>
<keyword evidence="3 7" id="KW-0228">DNA excision</keyword>
<evidence type="ECO:0000256" key="5">
    <source>
        <dbReference type="ARBA" id="ARBA00023204"/>
    </source>
</evidence>
<dbReference type="GO" id="GO:0005737">
    <property type="term" value="C:cytoplasm"/>
    <property type="evidence" value="ECO:0007669"/>
    <property type="project" value="UniProtKB-SubCell"/>
</dbReference>
<comment type="caution">
    <text evidence="11">The sequence shown here is derived from an EMBL/GenBank/DDBJ whole genome shotgun (WGS) entry which is preliminary data.</text>
</comment>